<accession>A0A4S2L044</accession>
<proteinExistence type="predicted"/>
<comment type="caution">
    <text evidence="1">The sequence shown here is derived from an EMBL/GenBank/DDBJ whole genome shotgun (WGS) entry which is preliminary data.</text>
</comment>
<name>A0A4S2L044_9HYME</name>
<dbReference type="AlphaFoldDB" id="A0A4S2L044"/>
<evidence type="ECO:0000313" key="1">
    <source>
        <dbReference type="EMBL" id="TGZ55416.1"/>
    </source>
</evidence>
<sequence>MHFPKRRHVYEGEHPTAKAHPLAEAMSYVVMHKLLYVNRFVSRHICLPCTPTYACAYSSGMAFARAGWCLSSYYKFMAVGEANADQPRARDEERKSI</sequence>
<keyword evidence="2" id="KW-1185">Reference proteome</keyword>
<dbReference type="Proteomes" id="UP000310200">
    <property type="component" value="Unassembled WGS sequence"/>
</dbReference>
<evidence type="ECO:0000313" key="2">
    <source>
        <dbReference type="Proteomes" id="UP000310200"/>
    </source>
</evidence>
<protein>
    <submittedName>
        <fullName evidence="1">Uncharacterized protein</fullName>
    </submittedName>
</protein>
<reference evidence="1 2" key="1">
    <citation type="journal article" date="2019" name="Philos. Trans. R. Soc. Lond., B, Biol. Sci.">
        <title>Ant behaviour and brain gene expression of defending hosts depend on the ecological success of the intruding social parasite.</title>
        <authorList>
            <person name="Kaur R."/>
            <person name="Stoldt M."/>
            <person name="Jongepier E."/>
            <person name="Feldmeyer B."/>
            <person name="Menzel F."/>
            <person name="Bornberg-Bauer E."/>
            <person name="Foitzik S."/>
        </authorList>
    </citation>
    <scope>NUCLEOTIDE SEQUENCE [LARGE SCALE GENOMIC DNA]</scope>
    <source>
        <tissue evidence="1">Whole body</tissue>
    </source>
</reference>
<gene>
    <name evidence="1" type="ORF">DBV15_08548</name>
</gene>
<organism evidence="1 2">
    <name type="scientific">Temnothorax longispinosus</name>
    <dbReference type="NCBI Taxonomy" id="300112"/>
    <lineage>
        <taxon>Eukaryota</taxon>
        <taxon>Metazoa</taxon>
        <taxon>Ecdysozoa</taxon>
        <taxon>Arthropoda</taxon>
        <taxon>Hexapoda</taxon>
        <taxon>Insecta</taxon>
        <taxon>Pterygota</taxon>
        <taxon>Neoptera</taxon>
        <taxon>Endopterygota</taxon>
        <taxon>Hymenoptera</taxon>
        <taxon>Apocrita</taxon>
        <taxon>Aculeata</taxon>
        <taxon>Formicoidea</taxon>
        <taxon>Formicidae</taxon>
        <taxon>Myrmicinae</taxon>
        <taxon>Temnothorax</taxon>
    </lineage>
</organism>
<dbReference type="EMBL" id="QBLH01000464">
    <property type="protein sequence ID" value="TGZ55416.1"/>
    <property type="molecule type" value="Genomic_DNA"/>
</dbReference>